<evidence type="ECO:0000313" key="2">
    <source>
        <dbReference type="EMBL" id="ORY30369.1"/>
    </source>
</evidence>
<evidence type="ECO:0000256" key="1">
    <source>
        <dbReference type="SAM" id="MobiDB-lite"/>
    </source>
</evidence>
<keyword evidence="3" id="KW-1185">Reference proteome</keyword>
<dbReference type="InParanoid" id="A0A1Y2B692"/>
<protein>
    <submittedName>
        <fullName evidence="2">Uncharacterized protein</fullName>
    </submittedName>
</protein>
<feature type="region of interest" description="Disordered" evidence="1">
    <location>
        <begin position="131"/>
        <end position="153"/>
    </location>
</feature>
<dbReference type="Proteomes" id="UP000193986">
    <property type="component" value="Unassembled WGS sequence"/>
</dbReference>
<name>A0A1Y2B692_9TREE</name>
<comment type="caution">
    <text evidence="2">The sequence shown here is derived from an EMBL/GenBank/DDBJ whole genome shotgun (WGS) entry which is preliminary data.</text>
</comment>
<dbReference type="EMBL" id="MCFC01000020">
    <property type="protein sequence ID" value="ORY30369.1"/>
    <property type="molecule type" value="Genomic_DNA"/>
</dbReference>
<proteinExistence type="predicted"/>
<organism evidence="2 3">
    <name type="scientific">Naematelia encephala</name>
    <dbReference type="NCBI Taxonomy" id="71784"/>
    <lineage>
        <taxon>Eukaryota</taxon>
        <taxon>Fungi</taxon>
        <taxon>Dikarya</taxon>
        <taxon>Basidiomycota</taxon>
        <taxon>Agaricomycotina</taxon>
        <taxon>Tremellomycetes</taxon>
        <taxon>Tremellales</taxon>
        <taxon>Naemateliaceae</taxon>
        <taxon>Naematelia</taxon>
    </lineage>
</organism>
<sequence>MSAVRQQLRRALSSTDAPGTLYRVDRRRQEDKEAFEKILGSDPWAVDGYGYPPPTRYSRASDVLDRLRLVGGDPQERRQAVLVICEYVANKRAKGMRTVEIAAKVDDMERACETGLSDIFEKARLKCRLPSPNPPHENIQSYSPTPASTPLERSWSDGVTAASIFRDAYLKQREMKARQPHSKVITWLAANE</sequence>
<accession>A0A1Y2B692</accession>
<reference evidence="2 3" key="1">
    <citation type="submission" date="2016-07" db="EMBL/GenBank/DDBJ databases">
        <title>Pervasive Adenine N6-methylation of Active Genes in Fungi.</title>
        <authorList>
            <consortium name="DOE Joint Genome Institute"/>
            <person name="Mondo S.J."/>
            <person name="Dannebaum R.O."/>
            <person name="Kuo R.C."/>
            <person name="Labutti K."/>
            <person name="Haridas S."/>
            <person name="Kuo A."/>
            <person name="Salamov A."/>
            <person name="Ahrendt S.R."/>
            <person name="Lipzen A."/>
            <person name="Sullivan W."/>
            <person name="Andreopoulos W.B."/>
            <person name="Clum A."/>
            <person name="Lindquist E."/>
            <person name="Daum C."/>
            <person name="Ramamoorthy G.K."/>
            <person name="Gryganskyi A."/>
            <person name="Culley D."/>
            <person name="Magnuson J.K."/>
            <person name="James T.Y."/>
            <person name="O'Malley M.A."/>
            <person name="Stajich J.E."/>
            <person name="Spatafora J.W."/>
            <person name="Visel A."/>
            <person name="Grigoriev I.V."/>
        </authorList>
    </citation>
    <scope>NUCLEOTIDE SEQUENCE [LARGE SCALE GENOMIC DNA]</scope>
    <source>
        <strain evidence="2 3">68-887.2</strain>
    </source>
</reference>
<gene>
    <name evidence="2" type="ORF">BCR39DRAFT_529476</name>
</gene>
<feature type="compositionally biased region" description="Polar residues" evidence="1">
    <location>
        <begin position="138"/>
        <end position="148"/>
    </location>
</feature>
<dbReference type="AlphaFoldDB" id="A0A1Y2B692"/>
<evidence type="ECO:0000313" key="3">
    <source>
        <dbReference type="Proteomes" id="UP000193986"/>
    </source>
</evidence>